<sequence>MDHLTLKLLHLTHCRGLGRKTIREFIRADPQLQSVERYTMEELTGIFHLTKPHAEIFLRDFHSFNSANVVAYYEKQGIMPVSLHDRFYPPLLKKIYDPPYLLYTKGNIEYLKSEKILSVVGTRYPSAEAEKVMKQLLVPLIASGWVIVSGMALGVDGLAHKLAMDGRTVAVLGSGLLYPYPHDHLSLFHELCNRQLVISEYSPYSRPERWRFPERNRIISGLARGTLVVEAKEKSGSLITADQALEQGREVFAVPGSILKSSSAGTNALIQQGAKLVMKADDIVEELSGLN</sequence>
<evidence type="ECO:0000259" key="2">
    <source>
        <dbReference type="Pfam" id="PF02481"/>
    </source>
</evidence>
<organism evidence="3 4">
    <name type="scientific">Sporolactobacillus shoreae</name>
    <dbReference type="NCBI Taxonomy" id="1465501"/>
    <lineage>
        <taxon>Bacteria</taxon>
        <taxon>Bacillati</taxon>
        <taxon>Bacillota</taxon>
        <taxon>Bacilli</taxon>
        <taxon>Bacillales</taxon>
        <taxon>Sporolactobacillaceae</taxon>
        <taxon>Sporolactobacillus</taxon>
    </lineage>
</organism>
<gene>
    <name evidence="3" type="primary">dprA</name>
    <name evidence="3" type="ORF">E4665_00935</name>
</gene>
<evidence type="ECO:0000256" key="1">
    <source>
        <dbReference type="ARBA" id="ARBA00006525"/>
    </source>
</evidence>
<feature type="domain" description="Smf/DprA SLOG" evidence="2">
    <location>
        <begin position="82"/>
        <end position="287"/>
    </location>
</feature>
<proteinExistence type="inferred from homology"/>
<reference evidence="3 4" key="1">
    <citation type="journal article" date="2015" name="Int. J. Syst. Evol. Microbiol.">
        <title>Sporolactobacillus shoreae sp. nov. and Sporolactobacillus spathodeae sp. nov., two spore-forming lactic acid bacteria isolated from tree barks in Thailand.</title>
        <authorList>
            <person name="Thamacharoensuk T."/>
            <person name="Kitahara M."/>
            <person name="Ohkuma M."/>
            <person name="Thongchul N."/>
            <person name="Tanasupawat S."/>
        </authorList>
    </citation>
    <scope>NUCLEOTIDE SEQUENCE [LARGE SCALE GENOMIC DNA]</scope>
    <source>
        <strain evidence="3 4">BK92</strain>
    </source>
</reference>
<accession>A0A4Z0GSP5</accession>
<dbReference type="PANTHER" id="PTHR43022">
    <property type="entry name" value="PROTEIN SMF"/>
    <property type="match status" value="1"/>
</dbReference>
<dbReference type="Gene3D" id="3.40.50.450">
    <property type="match status" value="1"/>
</dbReference>
<name>A0A4Z0GSP5_9BACL</name>
<dbReference type="Pfam" id="PF02481">
    <property type="entry name" value="DNA_processg_A"/>
    <property type="match status" value="1"/>
</dbReference>
<dbReference type="GO" id="GO:0009294">
    <property type="term" value="P:DNA-mediated transformation"/>
    <property type="evidence" value="ECO:0007669"/>
    <property type="project" value="InterPro"/>
</dbReference>
<evidence type="ECO:0000313" key="4">
    <source>
        <dbReference type="Proteomes" id="UP000298347"/>
    </source>
</evidence>
<comment type="similarity">
    <text evidence="1">Belongs to the DprA/Smf family.</text>
</comment>
<dbReference type="SUPFAM" id="SSF102405">
    <property type="entry name" value="MCP/YpsA-like"/>
    <property type="match status" value="1"/>
</dbReference>
<keyword evidence="4" id="KW-1185">Reference proteome</keyword>
<dbReference type="NCBIfam" id="TIGR00732">
    <property type="entry name" value="dprA"/>
    <property type="match status" value="1"/>
</dbReference>
<protein>
    <submittedName>
        <fullName evidence="3">DNA-protecting protein DprA</fullName>
    </submittedName>
</protein>
<dbReference type="PANTHER" id="PTHR43022:SF1">
    <property type="entry name" value="PROTEIN SMF"/>
    <property type="match status" value="1"/>
</dbReference>
<evidence type="ECO:0000313" key="3">
    <source>
        <dbReference type="EMBL" id="TGB00269.1"/>
    </source>
</evidence>
<dbReference type="OrthoDB" id="9785707at2"/>
<dbReference type="AlphaFoldDB" id="A0A4Z0GSP5"/>
<dbReference type="EMBL" id="SRJD01000001">
    <property type="protein sequence ID" value="TGB00269.1"/>
    <property type="molecule type" value="Genomic_DNA"/>
</dbReference>
<dbReference type="InterPro" id="IPR057666">
    <property type="entry name" value="DrpA_SLOG"/>
</dbReference>
<dbReference type="Proteomes" id="UP000298347">
    <property type="component" value="Unassembled WGS sequence"/>
</dbReference>
<comment type="caution">
    <text evidence="3">The sequence shown here is derived from an EMBL/GenBank/DDBJ whole genome shotgun (WGS) entry which is preliminary data.</text>
</comment>
<dbReference type="InterPro" id="IPR003488">
    <property type="entry name" value="DprA"/>
</dbReference>